<accession>A0A5N4BSG3</accession>
<organism evidence="1 2">
    <name type="scientific">Chryseobacterium viscerum</name>
    <dbReference type="NCBI Taxonomy" id="1037377"/>
    <lineage>
        <taxon>Bacteria</taxon>
        <taxon>Pseudomonadati</taxon>
        <taxon>Bacteroidota</taxon>
        <taxon>Flavobacteriia</taxon>
        <taxon>Flavobacteriales</taxon>
        <taxon>Weeksellaceae</taxon>
        <taxon>Chryseobacterium group</taxon>
        <taxon>Chryseobacterium</taxon>
    </lineage>
</organism>
<proteinExistence type="predicted"/>
<name>A0A5N4BSG3_9FLAO</name>
<dbReference type="Proteomes" id="UP000326384">
    <property type="component" value="Unassembled WGS sequence"/>
</dbReference>
<keyword evidence="2" id="KW-1185">Reference proteome</keyword>
<protein>
    <recommendedName>
        <fullName evidence="3">Alpha/beta hydrolase</fullName>
    </recommendedName>
</protein>
<evidence type="ECO:0008006" key="3">
    <source>
        <dbReference type="Google" id="ProtNLM"/>
    </source>
</evidence>
<comment type="caution">
    <text evidence="1">The sequence shown here is derived from an EMBL/GenBank/DDBJ whole genome shotgun (WGS) entry which is preliminary data.</text>
</comment>
<sequence length="280" mass="32260">MLDIWTKNLKKSFENAGISYPENLKIKMPHYGMELIELRDNYRKDLKKGKFQMRAATDSESLDEFDNLHLELLDDLRRNAGITSEEVSEALGESEQQRGWKNNKYILKLSKYLDEKNKKFSNGILHWQTSDVVTYLIVPKAKKIINSYFVEVLDKQPTIIVAHSLGTIIAYDILHNLKRENYDIRGLITLGSPLGVHSVIRQLYPPPAFPQVIKGNWTNIYDKYDIVSLRPLNGGHFRVDPEIINQEVLNTTDDRHGIEGYLSNPLISRIILGIMIRNVP</sequence>
<dbReference type="RefSeq" id="WP_152289340.1">
    <property type="nucleotide sequence ID" value="NZ_VTPV01000003.1"/>
</dbReference>
<dbReference type="SUPFAM" id="SSF53474">
    <property type="entry name" value="alpha/beta-Hydrolases"/>
    <property type="match status" value="1"/>
</dbReference>
<gene>
    <name evidence="1" type="ORF">F8D52_06290</name>
</gene>
<reference evidence="1 2" key="1">
    <citation type="journal article" date="2019" name="Stand. Genomic Sci.">
        <title>Draft Whole-Genome Sequence of a Novel Chryseobacterium viscerum Strain Isolated from Fresh Water at Dripping Springs, New Mexico.</title>
        <authorList>
            <person name="Kyndt J.A."/>
            <person name="Moore T.C."/>
        </authorList>
    </citation>
    <scope>NUCLEOTIDE SEQUENCE [LARGE SCALE GENOMIC DNA]</scope>
    <source>
        <strain evidence="1 2">DPS</strain>
    </source>
</reference>
<dbReference type="EMBL" id="VTPV01000003">
    <property type="protein sequence ID" value="KAB1231414.1"/>
    <property type="molecule type" value="Genomic_DNA"/>
</dbReference>
<evidence type="ECO:0000313" key="1">
    <source>
        <dbReference type="EMBL" id="KAB1231414.1"/>
    </source>
</evidence>
<dbReference type="Gene3D" id="3.40.50.1820">
    <property type="entry name" value="alpha/beta hydrolase"/>
    <property type="match status" value="1"/>
</dbReference>
<evidence type="ECO:0000313" key="2">
    <source>
        <dbReference type="Proteomes" id="UP000326384"/>
    </source>
</evidence>
<dbReference type="InterPro" id="IPR029058">
    <property type="entry name" value="AB_hydrolase_fold"/>
</dbReference>